<dbReference type="HOGENOM" id="CLU_046006_10_1_11"/>
<dbReference type="InterPro" id="IPR029068">
    <property type="entry name" value="Glyas_Bleomycin-R_OHBP_Dase"/>
</dbReference>
<evidence type="ECO:0000313" key="2">
    <source>
        <dbReference type="EMBL" id="EST19861.1"/>
    </source>
</evidence>
<dbReference type="SUPFAM" id="SSF54593">
    <property type="entry name" value="Glyoxalase/Bleomycin resistance protein/Dihydroxybiphenyl dioxygenase"/>
    <property type="match status" value="1"/>
</dbReference>
<feature type="domain" description="VOC" evidence="1">
    <location>
        <begin position="3"/>
        <end position="140"/>
    </location>
</feature>
<dbReference type="PATRIC" id="fig|1352936.5.peg.8504"/>
<dbReference type="InterPro" id="IPR004360">
    <property type="entry name" value="Glyas_Fos-R_dOase_dom"/>
</dbReference>
<dbReference type="STRING" id="1352936.M878_41060"/>
<dbReference type="Pfam" id="PF00903">
    <property type="entry name" value="Glyoxalase"/>
    <property type="match status" value="1"/>
</dbReference>
<dbReference type="PANTHER" id="PTHR36437">
    <property type="entry name" value="GLYOXALASE/BLEOMYCIN RESISTANCE PROTEIN/DIOXYGENASE"/>
    <property type="match status" value="1"/>
</dbReference>
<dbReference type="Gene3D" id="3.10.180.10">
    <property type="entry name" value="2,3-Dihydroxybiphenyl 1,2-Dioxygenase, domain 1"/>
    <property type="match status" value="1"/>
</dbReference>
<reference evidence="2 3" key="1">
    <citation type="journal article" date="2014" name="Genome Announc.">
        <title>Draft Genome Sequence of Streptomyces roseochromogenes subsp. oscitans DS 12.976, Producer of the Aminocoumarin Antibiotic Clorobiocin.</title>
        <authorList>
            <person name="Ruckert C."/>
            <person name="Kalinowski J."/>
            <person name="Heide L."/>
            <person name="Apel A.K."/>
        </authorList>
    </citation>
    <scope>NUCLEOTIDE SEQUENCE [LARGE SCALE GENOMIC DNA]</scope>
    <source>
        <strain evidence="2 3">DS 12.976</strain>
    </source>
</reference>
<dbReference type="InterPro" id="IPR037523">
    <property type="entry name" value="VOC_core"/>
</dbReference>
<dbReference type="PROSITE" id="PS51819">
    <property type="entry name" value="VOC"/>
    <property type="match status" value="1"/>
</dbReference>
<gene>
    <name evidence="2" type="ORF">M878_41060</name>
</gene>
<protein>
    <recommendedName>
        <fullName evidence="1">VOC domain-containing protein</fullName>
    </recommendedName>
</protein>
<keyword evidence="3" id="KW-1185">Reference proteome</keyword>
<name>V6JL76_STRRC</name>
<sequence>MRRVALVTLVVDDYDEAIRFYTEALGFRLAEDAPRPDGSRWVVVEPGRPESRNGQNGQSAALAGTGLLLARAKDEAQRSRVGDQTGGRVGFFLHTDDFDRDHARMAAAGVTFLEEPRHEPYGTVAVFQDLYGNRWDLLQPAG</sequence>
<dbReference type="PANTHER" id="PTHR36437:SF2">
    <property type="entry name" value="GLYOXALASE_BLEOMYCIN RESISTANCE PROTEIN_DIOXYGENASE"/>
    <property type="match status" value="1"/>
</dbReference>
<proteinExistence type="predicted"/>
<evidence type="ECO:0000313" key="3">
    <source>
        <dbReference type="Proteomes" id="UP000017984"/>
    </source>
</evidence>
<dbReference type="Proteomes" id="UP000017984">
    <property type="component" value="Chromosome"/>
</dbReference>
<dbReference type="OrthoDB" id="197463at2"/>
<evidence type="ECO:0000259" key="1">
    <source>
        <dbReference type="PROSITE" id="PS51819"/>
    </source>
</evidence>
<dbReference type="EMBL" id="AWQX01000366">
    <property type="protein sequence ID" value="EST19861.1"/>
    <property type="molecule type" value="Genomic_DNA"/>
</dbReference>
<organism evidence="2 3">
    <name type="scientific">Streptomyces roseochromogenus subsp. oscitans DS 12.976</name>
    <dbReference type="NCBI Taxonomy" id="1352936"/>
    <lineage>
        <taxon>Bacteria</taxon>
        <taxon>Bacillati</taxon>
        <taxon>Actinomycetota</taxon>
        <taxon>Actinomycetes</taxon>
        <taxon>Kitasatosporales</taxon>
        <taxon>Streptomycetaceae</taxon>
        <taxon>Streptomyces</taxon>
    </lineage>
</organism>
<dbReference type="CDD" id="cd07263">
    <property type="entry name" value="VOC_like"/>
    <property type="match status" value="1"/>
</dbReference>
<dbReference type="RefSeq" id="WP_023553038.1">
    <property type="nucleotide sequence ID" value="NZ_CM002285.1"/>
</dbReference>
<dbReference type="AlphaFoldDB" id="V6JL76"/>
<comment type="caution">
    <text evidence="2">The sequence shown here is derived from an EMBL/GenBank/DDBJ whole genome shotgun (WGS) entry which is preliminary data.</text>
</comment>
<accession>V6JL76</accession>